<comment type="caution">
    <text evidence="1">The sequence shown here is derived from an EMBL/GenBank/DDBJ whole genome shotgun (WGS) entry which is preliminary data.</text>
</comment>
<name>A0A218UIT9_9PASE</name>
<protein>
    <submittedName>
        <fullName evidence="1">Uncharacterized protein</fullName>
    </submittedName>
</protein>
<sequence length="34" mass="3767">MDLLISSPFKITFLVPSVVHVLEKWLAGKEGAHC</sequence>
<gene>
    <name evidence="1" type="ORF">RLOC_00004438</name>
</gene>
<evidence type="ECO:0000313" key="1">
    <source>
        <dbReference type="EMBL" id="OWK53697.1"/>
    </source>
</evidence>
<dbReference type="EMBL" id="MUZQ01000270">
    <property type="protein sequence ID" value="OWK53697.1"/>
    <property type="molecule type" value="Genomic_DNA"/>
</dbReference>
<proteinExistence type="predicted"/>
<keyword evidence="2" id="KW-1185">Reference proteome</keyword>
<evidence type="ECO:0000313" key="2">
    <source>
        <dbReference type="Proteomes" id="UP000197619"/>
    </source>
</evidence>
<organism evidence="1 2">
    <name type="scientific">Lonchura striata</name>
    <name type="common">white-rumped munia</name>
    <dbReference type="NCBI Taxonomy" id="40157"/>
    <lineage>
        <taxon>Eukaryota</taxon>
        <taxon>Metazoa</taxon>
        <taxon>Chordata</taxon>
        <taxon>Craniata</taxon>
        <taxon>Vertebrata</taxon>
        <taxon>Euteleostomi</taxon>
        <taxon>Archelosauria</taxon>
        <taxon>Archosauria</taxon>
        <taxon>Dinosauria</taxon>
        <taxon>Saurischia</taxon>
        <taxon>Theropoda</taxon>
        <taxon>Coelurosauria</taxon>
        <taxon>Aves</taxon>
        <taxon>Neognathae</taxon>
        <taxon>Neoaves</taxon>
        <taxon>Telluraves</taxon>
        <taxon>Australaves</taxon>
        <taxon>Passeriformes</taxon>
        <taxon>Passeroidea</taxon>
        <taxon>Estrildidae</taxon>
        <taxon>Estrildinae</taxon>
        <taxon>Lonchura</taxon>
    </lineage>
</organism>
<dbReference type="AlphaFoldDB" id="A0A218UIT9"/>
<accession>A0A218UIT9</accession>
<dbReference type="Proteomes" id="UP000197619">
    <property type="component" value="Unassembled WGS sequence"/>
</dbReference>
<reference evidence="1 2" key="1">
    <citation type="submission" date="2017-05" db="EMBL/GenBank/DDBJ databases">
        <title>Genome of assembly of the Bengalese finch, Lonchura striata domestica.</title>
        <authorList>
            <person name="Colquitt B.M."/>
            <person name="Brainard M.S."/>
        </authorList>
    </citation>
    <scope>NUCLEOTIDE SEQUENCE [LARGE SCALE GENOMIC DNA]</scope>
    <source>
        <strain evidence="1">White83orange57</strain>
    </source>
</reference>